<dbReference type="GO" id="GO:0004553">
    <property type="term" value="F:hydrolase activity, hydrolyzing O-glycosyl compounds"/>
    <property type="evidence" value="ECO:0007669"/>
    <property type="project" value="InterPro"/>
</dbReference>
<comment type="caution">
    <text evidence="9">The sequence shown here is derived from an EMBL/GenBank/DDBJ whole genome shotgun (WGS) entry which is preliminary data.</text>
</comment>
<evidence type="ECO:0000313" key="10">
    <source>
        <dbReference type="Proteomes" id="UP001139450"/>
    </source>
</evidence>
<evidence type="ECO:0000256" key="4">
    <source>
        <dbReference type="ARBA" id="ARBA00023295"/>
    </source>
</evidence>
<organism evidence="9 10">
    <name type="scientific">Mucilaginibacter straminoryzae</name>
    <dbReference type="NCBI Taxonomy" id="2932774"/>
    <lineage>
        <taxon>Bacteria</taxon>
        <taxon>Pseudomonadati</taxon>
        <taxon>Bacteroidota</taxon>
        <taxon>Sphingobacteriia</taxon>
        <taxon>Sphingobacteriales</taxon>
        <taxon>Sphingobacteriaceae</taxon>
        <taxon>Mucilaginibacter</taxon>
    </lineage>
</organism>
<sequence>MMSEVCRSAKLFYCALFFCALLFNQPFCFSQSRKVIKTFTNPILPAGADPWITYKDGYYYYTNTLGDSLQLWKTKDIADLRNAPKKTIWIPPRGKSYSSELWAPEIHFLDGKWYMYFAADDGKNKNHRVYVLENASADPLSGEWVFKGMLAEASNKWAIDGSVFKHKGQMYLIWAGWEGDENGQQNIYIAKMKNPYTIEGKRVKISSPEYDWEKYGDLHDENNPPHVSVNEGPEVLTHGNRIFLIYSASGCWTDYYALGMMSANISSDLMDPRSWTKAAKPVFAQSKENSVYAPGHNAFFKSPDGKEDWILYHANSKPGQGCGGKRSPRMQMFTWNKDGTPNFGLPVKEGVAIPVPSEPVIVAKPPKAPGAKKKPAVKSQRKQTIIINNKKNN</sequence>
<reference evidence="9" key="1">
    <citation type="submission" date="2022-04" db="EMBL/GenBank/DDBJ databases">
        <title>Mucilaginibacter sp. RS28 isolated from freshwater.</title>
        <authorList>
            <person name="Ko S.-R."/>
        </authorList>
    </citation>
    <scope>NUCLEOTIDE SEQUENCE</scope>
    <source>
        <strain evidence="9">RS28</strain>
    </source>
</reference>
<evidence type="ECO:0000256" key="6">
    <source>
        <dbReference type="PIRSR" id="PIRSR606710-2"/>
    </source>
</evidence>
<feature type="chain" id="PRO_5040755071" evidence="8">
    <location>
        <begin position="31"/>
        <end position="393"/>
    </location>
</feature>
<feature type="active site" description="Proton donor" evidence="5">
    <location>
        <position position="231"/>
    </location>
</feature>
<feature type="signal peptide" evidence="8">
    <location>
        <begin position="1"/>
        <end position="30"/>
    </location>
</feature>
<feature type="site" description="Important for catalytic activity, responsible for pKa modulation of the active site Glu and correct orientation of both the proton donor and substrate" evidence="6">
    <location>
        <position position="160"/>
    </location>
</feature>
<dbReference type="EMBL" id="JALJEJ010000001">
    <property type="protein sequence ID" value="MCJ8208334.1"/>
    <property type="molecule type" value="Genomic_DNA"/>
</dbReference>
<protein>
    <submittedName>
        <fullName evidence="9">Glycoside hydrolase family 43 protein</fullName>
    </submittedName>
</protein>
<dbReference type="PANTHER" id="PTHR43817">
    <property type="entry name" value="GLYCOSYL HYDROLASE"/>
    <property type="match status" value="1"/>
</dbReference>
<evidence type="ECO:0000256" key="3">
    <source>
        <dbReference type="ARBA" id="ARBA00022801"/>
    </source>
</evidence>
<dbReference type="InterPro" id="IPR023296">
    <property type="entry name" value="Glyco_hydro_beta-prop_sf"/>
</dbReference>
<evidence type="ECO:0000313" key="9">
    <source>
        <dbReference type="EMBL" id="MCJ8208334.1"/>
    </source>
</evidence>
<evidence type="ECO:0000256" key="5">
    <source>
        <dbReference type="PIRSR" id="PIRSR606710-1"/>
    </source>
</evidence>
<evidence type="ECO:0000256" key="8">
    <source>
        <dbReference type="SAM" id="SignalP"/>
    </source>
</evidence>
<evidence type="ECO:0000256" key="7">
    <source>
        <dbReference type="RuleBase" id="RU361187"/>
    </source>
</evidence>
<evidence type="ECO:0000256" key="2">
    <source>
        <dbReference type="ARBA" id="ARBA00022729"/>
    </source>
</evidence>
<name>A0A9X2B7A6_9SPHI</name>
<comment type="similarity">
    <text evidence="1 7">Belongs to the glycosyl hydrolase 43 family.</text>
</comment>
<gene>
    <name evidence="9" type="ORF">MUY27_01350</name>
</gene>
<keyword evidence="4 7" id="KW-0326">Glycosidase</keyword>
<dbReference type="GO" id="GO:0005975">
    <property type="term" value="P:carbohydrate metabolic process"/>
    <property type="evidence" value="ECO:0007669"/>
    <property type="project" value="InterPro"/>
</dbReference>
<dbReference type="SUPFAM" id="SSF75005">
    <property type="entry name" value="Arabinanase/levansucrase/invertase"/>
    <property type="match status" value="1"/>
</dbReference>
<dbReference type="CDD" id="cd18820">
    <property type="entry name" value="GH43_LbAraf43-like"/>
    <property type="match status" value="1"/>
</dbReference>
<dbReference type="PIRSF" id="PIRSF025414">
    <property type="entry name" value="Alpha-L-arabinofuranosidase"/>
    <property type="match status" value="1"/>
</dbReference>
<dbReference type="Proteomes" id="UP001139450">
    <property type="component" value="Unassembled WGS sequence"/>
</dbReference>
<keyword evidence="2 8" id="KW-0732">Signal</keyword>
<dbReference type="InterPro" id="IPR016828">
    <property type="entry name" value="Alpha-L-arabinofuranosidase"/>
</dbReference>
<dbReference type="RefSeq" id="WP_245128165.1">
    <property type="nucleotide sequence ID" value="NZ_JALJEJ010000001.1"/>
</dbReference>
<keyword evidence="10" id="KW-1185">Reference proteome</keyword>
<keyword evidence="3 7" id="KW-0378">Hydrolase</keyword>
<dbReference type="Gene3D" id="2.115.10.20">
    <property type="entry name" value="Glycosyl hydrolase domain, family 43"/>
    <property type="match status" value="1"/>
</dbReference>
<evidence type="ECO:0000256" key="1">
    <source>
        <dbReference type="ARBA" id="ARBA00009865"/>
    </source>
</evidence>
<dbReference type="AlphaFoldDB" id="A0A9X2B7A6"/>
<dbReference type="PANTHER" id="PTHR43817:SF1">
    <property type="entry name" value="HYDROLASE, FAMILY 43, PUTATIVE (AFU_ORTHOLOGUE AFUA_3G01660)-RELATED"/>
    <property type="match status" value="1"/>
</dbReference>
<dbReference type="InterPro" id="IPR006710">
    <property type="entry name" value="Glyco_hydro_43"/>
</dbReference>
<feature type="active site" description="Proton acceptor" evidence="5">
    <location>
        <position position="49"/>
    </location>
</feature>
<dbReference type="Pfam" id="PF04616">
    <property type="entry name" value="Glyco_hydro_43"/>
    <property type="match status" value="1"/>
</dbReference>
<accession>A0A9X2B7A6</accession>
<proteinExistence type="inferred from homology"/>